<evidence type="ECO:0000256" key="1">
    <source>
        <dbReference type="ARBA" id="ARBA00022729"/>
    </source>
</evidence>
<gene>
    <name evidence="4" type="ORF">FLACHUCJ7_02587</name>
</gene>
<name>A0A6V6Z3E2_9FLAO</name>
<keyword evidence="1 2" id="KW-0732">Signal</keyword>
<organism evidence="4 5">
    <name type="scientific">Flavobacterium chungangense</name>
    <dbReference type="NCBI Taxonomy" id="554283"/>
    <lineage>
        <taxon>Bacteria</taxon>
        <taxon>Pseudomonadati</taxon>
        <taxon>Bacteroidota</taxon>
        <taxon>Flavobacteriia</taxon>
        <taxon>Flavobacteriales</taxon>
        <taxon>Flavobacteriaceae</taxon>
        <taxon>Flavobacterium</taxon>
    </lineage>
</organism>
<dbReference type="Proteomes" id="UP000556700">
    <property type="component" value="Unassembled WGS sequence"/>
</dbReference>
<evidence type="ECO:0000313" key="4">
    <source>
        <dbReference type="EMBL" id="CAD0005954.1"/>
    </source>
</evidence>
<dbReference type="NCBIfam" id="TIGR04183">
    <property type="entry name" value="Por_Secre_tail"/>
    <property type="match status" value="1"/>
</dbReference>
<feature type="chain" id="PRO_5028083574" description="Secretion system C-terminal sorting domain-containing protein" evidence="2">
    <location>
        <begin position="20"/>
        <end position="832"/>
    </location>
</feature>
<evidence type="ECO:0000256" key="2">
    <source>
        <dbReference type="SAM" id="SignalP"/>
    </source>
</evidence>
<accession>A0A6V6Z3E2</accession>
<dbReference type="AlphaFoldDB" id="A0A6V6Z3E2"/>
<dbReference type="EMBL" id="CAIJDO010000161">
    <property type="protein sequence ID" value="CAD0005954.1"/>
    <property type="molecule type" value="Genomic_DNA"/>
</dbReference>
<feature type="signal peptide" evidence="2">
    <location>
        <begin position="1"/>
        <end position="19"/>
    </location>
</feature>
<comment type="caution">
    <text evidence="4">The sequence shown here is derived from an EMBL/GenBank/DDBJ whole genome shotgun (WGS) entry which is preliminary data.</text>
</comment>
<dbReference type="PANTHER" id="PTHR44103">
    <property type="entry name" value="PROPROTEIN CONVERTASE P"/>
    <property type="match status" value="1"/>
</dbReference>
<feature type="domain" description="Secretion system C-terminal sorting" evidence="3">
    <location>
        <begin position="761"/>
        <end position="830"/>
    </location>
</feature>
<keyword evidence="5" id="KW-1185">Reference proteome</keyword>
<dbReference type="RefSeq" id="WP_031453839.1">
    <property type="nucleotide sequence ID" value="NZ_CAIJDO010000161.1"/>
</dbReference>
<proteinExistence type="predicted"/>
<dbReference type="Gene3D" id="2.130.10.130">
    <property type="entry name" value="Integrin alpha, N-terminal"/>
    <property type="match status" value="2"/>
</dbReference>
<evidence type="ECO:0000313" key="5">
    <source>
        <dbReference type="Proteomes" id="UP000556700"/>
    </source>
</evidence>
<reference evidence="4 5" key="1">
    <citation type="submission" date="2020-06" db="EMBL/GenBank/DDBJ databases">
        <authorList>
            <person name="Criscuolo A."/>
        </authorList>
    </citation>
    <scope>NUCLEOTIDE SEQUENCE [LARGE SCALE GENOMIC DNA]</scope>
    <source>
        <strain evidence="5">CIP 110025</strain>
    </source>
</reference>
<dbReference type="PANTHER" id="PTHR44103:SF1">
    <property type="entry name" value="PROPROTEIN CONVERTASE P"/>
    <property type="match status" value="1"/>
</dbReference>
<evidence type="ECO:0000259" key="3">
    <source>
        <dbReference type="Pfam" id="PF18962"/>
    </source>
</evidence>
<dbReference type="InterPro" id="IPR013517">
    <property type="entry name" value="FG-GAP"/>
</dbReference>
<sequence>MKKKLLLFLMTLPSVTALAQVGLEQHIIVDKTFGSQSPKSTYVADIDRDGFLDIISTSSDEVVWYKNLDGSGNYSKPKVITNTPSNKLDVVDVDGDGFLDVIFTGGPNNAKGIYWSKNTDGLGTFNTPVLIFAVTTFGNGYSDYQVIDHNNDKHIDILFISYPQYGDTSLNFLKNDGKGNFTRSIILSKSLNFHATDVNGDNLPDLIVRYTNELKVFNQNPDGTYAAAKTINSYSMENHFSSGDVDNDGDLDIIAIYKNGPSVVDIKWYENKDGLGTFSAAKFLVNFPNFTSELGYFTEGLKVLFCLEDFDSDGKADIVFTYTVNNKIIWFKNLGEGKFSAENIISTTSIDTQSLVTGDLNNDGNNDIVTISIAENNISWYKNNGLGKFADKQNVSNYTQNVITIESGDIDGDGAIDIICSSGYNISWFKNSNNNFSSNKLTITNNYNARNLLTTDIDHDGDLDIVFTYQDQNVFPVISKILWFENDGKGAFKAVQTILSTATPYQIRFYITDVNNDGRKDILYILNNDTVYLLKNIGNGIFAEKELIPYNDKYYIYGFYVQDMDEDGDNDIVIDNNLKVIWLENIDGLANYSINHILNIPVKDLSSIVLSDVDGDNDLDIIGQYGNKIRWFENLDGKGNFGPNKEIASTSYSQPQIYTLDIDLDGDEDIIGTAVVSDYRIPFKWYENKGSGKFETGAEIPIEFKNIITTKIADINGDGRLDLITGSYLDDKVAWIENLGPKGTLNTENPPKNNLQASLKIYPNPTRDIITIELNVSNENKLKVFDINGRFVFSKELKSASTPLNISNLANGIYLFEVSNELGSVTKKVIKK</sequence>
<dbReference type="Pfam" id="PF18962">
    <property type="entry name" value="Por_Secre_tail"/>
    <property type="match status" value="1"/>
</dbReference>
<dbReference type="InterPro" id="IPR028994">
    <property type="entry name" value="Integrin_alpha_N"/>
</dbReference>
<dbReference type="Pfam" id="PF13517">
    <property type="entry name" value="FG-GAP_3"/>
    <property type="match status" value="6"/>
</dbReference>
<dbReference type="SUPFAM" id="SSF69318">
    <property type="entry name" value="Integrin alpha N-terminal domain"/>
    <property type="match status" value="2"/>
</dbReference>
<dbReference type="InterPro" id="IPR026444">
    <property type="entry name" value="Secre_tail"/>
</dbReference>
<protein>
    <recommendedName>
        <fullName evidence="3">Secretion system C-terminal sorting domain-containing protein</fullName>
    </recommendedName>
</protein>